<evidence type="ECO:0000256" key="2">
    <source>
        <dbReference type="ARBA" id="ARBA00022475"/>
    </source>
</evidence>
<gene>
    <name evidence="8" type="ORF">HPO_13667</name>
</gene>
<dbReference type="PANTHER" id="PTHR30619">
    <property type="entry name" value="DNA INTERNALIZATION/COMPETENCE PROTEIN COMEC/REC2"/>
    <property type="match status" value="1"/>
</dbReference>
<sequence length="559" mass="60434">MTHRARLEVSSGRFVRCWVVLRPPPSPTLPGDYDFRRQAYFQKLGAVGYVQGRCRGGVLGAPDNVMDQAALWVSAQRRLLASYVNEAAGERAGGLAAALIAGDRSFLRTEDQNALRDTGLAHLLAISGLHLSIVGGLTFFLIRRSLVLIEPLALRVPVQKIAAVVALITCAAYLIVSGASVSTQRAFIMAAIVFLAVIFDRAAISLRTFAIALIVIVLLQPESVVTPGFQMSFAATGGLIATYEVWRNHRSSRERVLGPIGFAWASIIMTSVVSDAATAPFSFFHFERLSPVGLFANFAITPVVTFVTAPAAALTVILALFGQAELGLRLLGQSLELVLNMTHYFYNLSPGVIRMSVPMPPLALVFLSLALGAMMAFAGWARLLGGAVLLAPAIWLWSTAPKVVLHWSASGDVFIADTQGMVSRLEFVDGDGLPPLRFSEAPDREECGLQVCEYPSFSGLSITTLGPVEQKKKAETEQTPDTLRIQILRAGEASADLTFTWGEAKDAGGITVYARDEDLYVVQLQNCTERPWRRCSENGSAQPSGGARDYFERLIRTAG</sequence>
<dbReference type="eggNOG" id="COG0658">
    <property type="taxonomic scope" value="Bacteria"/>
</dbReference>
<comment type="caution">
    <text evidence="8">The sequence shown here is derived from an EMBL/GenBank/DDBJ whole genome shotgun (WGS) entry which is preliminary data.</text>
</comment>
<reference evidence="8 9" key="1">
    <citation type="journal article" date="2014" name="Antonie Van Leeuwenhoek">
        <title>Hyphomonas beringensis sp. nov. and Hyphomonas chukchiensis sp. nov., isolated from surface seawater of the Bering Sea and Chukchi Sea.</title>
        <authorList>
            <person name="Li C."/>
            <person name="Lai Q."/>
            <person name="Li G."/>
            <person name="Dong C."/>
            <person name="Wang J."/>
            <person name="Liao Y."/>
            <person name="Shao Z."/>
        </authorList>
    </citation>
    <scope>NUCLEOTIDE SEQUENCE [LARGE SCALE GENOMIC DNA]</scope>
    <source>
        <strain evidence="8 9">PS728</strain>
    </source>
</reference>
<feature type="transmembrane region" description="Helical" evidence="6">
    <location>
        <begin position="294"/>
        <end position="321"/>
    </location>
</feature>
<feature type="transmembrane region" description="Helical" evidence="6">
    <location>
        <begin position="186"/>
        <end position="219"/>
    </location>
</feature>
<dbReference type="InterPro" id="IPR052159">
    <property type="entry name" value="Competence_DNA_uptake"/>
</dbReference>
<dbReference type="Pfam" id="PF03772">
    <property type="entry name" value="Competence"/>
    <property type="match status" value="1"/>
</dbReference>
<keyword evidence="3 6" id="KW-0812">Transmembrane</keyword>
<evidence type="ECO:0000256" key="4">
    <source>
        <dbReference type="ARBA" id="ARBA00022989"/>
    </source>
</evidence>
<feature type="transmembrane region" description="Helical" evidence="6">
    <location>
        <begin position="366"/>
        <end position="397"/>
    </location>
</feature>
<evidence type="ECO:0000313" key="8">
    <source>
        <dbReference type="EMBL" id="KCZ97717.1"/>
    </source>
</evidence>
<dbReference type="EMBL" id="ARYM01000016">
    <property type="protein sequence ID" value="KCZ97717.1"/>
    <property type="molecule type" value="Genomic_DNA"/>
</dbReference>
<evidence type="ECO:0000256" key="6">
    <source>
        <dbReference type="SAM" id="Phobius"/>
    </source>
</evidence>
<dbReference type="InterPro" id="IPR004477">
    <property type="entry name" value="ComEC_N"/>
</dbReference>
<keyword evidence="2" id="KW-1003">Cell membrane</keyword>
<accession>A0A062VE48</accession>
<comment type="subcellular location">
    <subcellularLocation>
        <location evidence="1">Cell membrane</location>
        <topology evidence="1">Multi-pass membrane protein</topology>
    </subcellularLocation>
</comment>
<dbReference type="STRING" id="1280954.HPO_13667"/>
<keyword evidence="5 6" id="KW-0472">Membrane</keyword>
<dbReference type="NCBIfam" id="TIGR00360">
    <property type="entry name" value="ComEC_N-term"/>
    <property type="match status" value="1"/>
</dbReference>
<feature type="domain" description="ComEC/Rec2-related protein" evidence="7">
    <location>
        <begin position="99"/>
        <end position="375"/>
    </location>
</feature>
<proteinExistence type="predicted"/>
<protein>
    <recommendedName>
        <fullName evidence="7">ComEC/Rec2-related protein domain-containing protein</fullName>
    </recommendedName>
</protein>
<evidence type="ECO:0000256" key="5">
    <source>
        <dbReference type="ARBA" id="ARBA00023136"/>
    </source>
</evidence>
<feature type="transmembrane region" description="Helical" evidence="6">
    <location>
        <begin position="120"/>
        <end position="141"/>
    </location>
</feature>
<keyword evidence="9" id="KW-1185">Reference proteome</keyword>
<dbReference type="Proteomes" id="UP000027100">
    <property type="component" value="Unassembled WGS sequence"/>
</dbReference>
<evidence type="ECO:0000256" key="1">
    <source>
        <dbReference type="ARBA" id="ARBA00004651"/>
    </source>
</evidence>
<dbReference type="PANTHER" id="PTHR30619:SF1">
    <property type="entry name" value="RECOMBINATION PROTEIN 2"/>
    <property type="match status" value="1"/>
</dbReference>
<dbReference type="PATRIC" id="fig|1280954.3.peg.2767"/>
<feature type="transmembrane region" description="Helical" evidence="6">
    <location>
        <begin position="161"/>
        <end position="179"/>
    </location>
</feature>
<feature type="transmembrane region" description="Helical" evidence="6">
    <location>
        <begin position="225"/>
        <end position="244"/>
    </location>
</feature>
<evidence type="ECO:0000313" key="9">
    <source>
        <dbReference type="Proteomes" id="UP000027100"/>
    </source>
</evidence>
<organism evidence="8 9">
    <name type="scientific">Hyphomonas polymorpha PS728</name>
    <dbReference type="NCBI Taxonomy" id="1280954"/>
    <lineage>
        <taxon>Bacteria</taxon>
        <taxon>Pseudomonadati</taxon>
        <taxon>Pseudomonadota</taxon>
        <taxon>Alphaproteobacteria</taxon>
        <taxon>Hyphomonadales</taxon>
        <taxon>Hyphomonadaceae</taxon>
        <taxon>Hyphomonas</taxon>
    </lineage>
</organism>
<evidence type="ECO:0000259" key="7">
    <source>
        <dbReference type="Pfam" id="PF03772"/>
    </source>
</evidence>
<evidence type="ECO:0000256" key="3">
    <source>
        <dbReference type="ARBA" id="ARBA00022692"/>
    </source>
</evidence>
<name>A0A062VE48_9PROT</name>
<feature type="transmembrane region" description="Helical" evidence="6">
    <location>
        <begin position="256"/>
        <end position="274"/>
    </location>
</feature>
<keyword evidence="4 6" id="KW-1133">Transmembrane helix</keyword>
<dbReference type="AlphaFoldDB" id="A0A062VE48"/>
<dbReference type="GO" id="GO:0005886">
    <property type="term" value="C:plasma membrane"/>
    <property type="evidence" value="ECO:0007669"/>
    <property type="project" value="UniProtKB-SubCell"/>
</dbReference>